<evidence type="ECO:0000256" key="1">
    <source>
        <dbReference type="SAM" id="MobiDB-lite"/>
    </source>
</evidence>
<feature type="compositionally biased region" description="Basic and acidic residues" evidence="1">
    <location>
        <begin position="27"/>
        <end position="36"/>
    </location>
</feature>
<gene>
    <name evidence="2" type="ORF">LAZ67_19001878</name>
</gene>
<sequence>MTLAESHPSSKSADAISVPQTPMVTEVHTKEPEPGRGKPSTRWADLVEQGKQLPMEEQDDSFILVSHEQTRSSEIAAEEQSKMSRVQPVATKPTVPPLRTSPEAKSAVGQVDQCVYLEFSPEFSQAQYFMALEAKLGKAYVHQLSKMEGHILRRNVFVTDADMIAALKPYGRVTSIVQQMMELENSCWADTRREAFITLPDGDRFSEISARLIIRAKGFISPVYVSYGNCCSLCHWQGHKRANCPQKTGDQRHFPGRRKRPRCDDASLTHRYWSCRAVRPLPREVFASCEVPLDLQAWLFGVGLHPEAMKLTSVAKATIYKYHLGLEVGDVSYLIDLSTL</sequence>
<keyword evidence="3" id="KW-1185">Reference proteome</keyword>
<evidence type="ECO:0008006" key="4">
    <source>
        <dbReference type="Google" id="ProtNLM"/>
    </source>
</evidence>
<organism evidence="2 3">
    <name type="scientific">Cordylochernes scorpioides</name>
    <dbReference type="NCBI Taxonomy" id="51811"/>
    <lineage>
        <taxon>Eukaryota</taxon>
        <taxon>Metazoa</taxon>
        <taxon>Ecdysozoa</taxon>
        <taxon>Arthropoda</taxon>
        <taxon>Chelicerata</taxon>
        <taxon>Arachnida</taxon>
        <taxon>Pseudoscorpiones</taxon>
        <taxon>Cheliferoidea</taxon>
        <taxon>Chernetidae</taxon>
        <taxon>Cordylochernes</taxon>
    </lineage>
</organism>
<evidence type="ECO:0000313" key="3">
    <source>
        <dbReference type="Proteomes" id="UP001235939"/>
    </source>
</evidence>
<dbReference type="EMBL" id="CP092881">
    <property type="protein sequence ID" value="UYV80820.1"/>
    <property type="molecule type" value="Genomic_DNA"/>
</dbReference>
<protein>
    <recommendedName>
        <fullName evidence="4">Gag-like protein</fullName>
    </recommendedName>
</protein>
<feature type="region of interest" description="Disordered" evidence="1">
    <location>
        <begin position="69"/>
        <end position="104"/>
    </location>
</feature>
<reference evidence="2 3" key="1">
    <citation type="submission" date="2022-01" db="EMBL/GenBank/DDBJ databases">
        <title>A chromosomal length assembly of Cordylochernes scorpioides.</title>
        <authorList>
            <person name="Zeh D."/>
            <person name="Zeh J."/>
        </authorList>
    </citation>
    <scope>NUCLEOTIDE SEQUENCE [LARGE SCALE GENOMIC DNA]</scope>
    <source>
        <strain evidence="2">IN4F17</strain>
        <tissue evidence="2">Whole Body</tissue>
    </source>
</reference>
<accession>A0ABY6LMU3</accession>
<feature type="compositionally biased region" description="Polar residues" evidence="1">
    <location>
        <begin position="7"/>
        <end position="23"/>
    </location>
</feature>
<name>A0ABY6LMU3_9ARAC</name>
<proteinExistence type="predicted"/>
<feature type="region of interest" description="Disordered" evidence="1">
    <location>
        <begin position="1"/>
        <end position="51"/>
    </location>
</feature>
<evidence type="ECO:0000313" key="2">
    <source>
        <dbReference type="EMBL" id="UYV80820.1"/>
    </source>
</evidence>
<dbReference type="Proteomes" id="UP001235939">
    <property type="component" value="Chromosome 19"/>
</dbReference>